<keyword evidence="3" id="KW-1185">Reference proteome</keyword>
<protein>
    <submittedName>
        <fullName evidence="2">Uncharacterized protein</fullName>
    </submittedName>
</protein>
<dbReference type="EMBL" id="KE721540">
    <property type="protein sequence ID" value="ERF68137.1"/>
    <property type="molecule type" value="Genomic_DNA"/>
</dbReference>
<dbReference type="GeneID" id="19243054"/>
<dbReference type="RefSeq" id="XP_007806202.1">
    <property type="nucleotide sequence ID" value="XM_007808011.1"/>
</dbReference>
<dbReference type="eggNOG" id="ENOG502SPJ5">
    <property type="taxonomic scope" value="Eukaryota"/>
</dbReference>
<reference evidence="3" key="1">
    <citation type="journal article" date="2014" name="BMC Genomics">
        <title>Genome characteristics reveal the impact of lichenization on lichen-forming fungus Endocarpon pusillum Hedwig (Verrucariales, Ascomycota).</title>
        <authorList>
            <person name="Wang Y.-Y."/>
            <person name="Liu B."/>
            <person name="Zhang X.-Y."/>
            <person name="Zhou Q.-M."/>
            <person name="Zhang T."/>
            <person name="Li H."/>
            <person name="Yu Y.-F."/>
            <person name="Zhang X.-L."/>
            <person name="Hao X.-Y."/>
            <person name="Wang M."/>
            <person name="Wang L."/>
            <person name="Wei J.-C."/>
        </authorList>
    </citation>
    <scope>NUCLEOTIDE SEQUENCE [LARGE SCALE GENOMIC DNA]</scope>
    <source>
        <strain evidence="3">Z07020 / HMAS-L-300199</strain>
    </source>
</reference>
<dbReference type="Proteomes" id="UP000019373">
    <property type="component" value="Unassembled WGS sequence"/>
</dbReference>
<dbReference type="HOGENOM" id="CLU_012879_1_0_1"/>
<keyword evidence="1" id="KW-0472">Membrane</keyword>
<dbReference type="OrthoDB" id="5342924at2759"/>
<feature type="transmembrane region" description="Helical" evidence="1">
    <location>
        <begin position="60"/>
        <end position="82"/>
    </location>
</feature>
<accession>U1FTR6</accession>
<organism evidence="2 3">
    <name type="scientific">Endocarpon pusillum (strain Z07020 / HMAS-L-300199)</name>
    <name type="common">Lichen-forming fungus</name>
    <dbReference type="NCBI Taxonomy" id="1263415"/>
    <lineage>
        <taxon>Eukaryota</taxon>
        <taxon>Fungi</taxon>
        <taxon>Dikarya</taxon>
        <taxon>Ascomycota</taxon>
        <taxon>Pezizomycotina</taxon>
        <taxon>Eurotiomycetes</taxon>
        <taxon>Chaetothyriomycetidae</taxon>
        <taxon>Verrucariales</taxon>
        <taxon>Verrucariaceae</taxon>
        <taxon>Endocarpon</taxon>
    </lineage>
</organism>
<keyword evidence="1" id="KW-1133">Transmembrane helix</keyword>
<keyword evidence="1" id="KW-0812">Transmembrane</keyword>
<dbReference type="AlphaFoldDB" id="U1FTR6"/>
<feature type="transmembrane region" description="Helical" evidence="1">
    <location>
        <begin position="174"/>
        <end position="196"/>
    </location>
</feature>
<gene>
    <name evidence="2" type="ORF">EPUS_08203</name>
</gene>
<dbReference type="OMA" id="PQLSYLW"/>
<sequence>MASVPLLTAKTRKGSAQAFEKLNQCFAATFRSIKLQLLWQSTKWRSPHEMKKTAIYDSRTAALLHMLPHIVPMATLVTFLVANIKTTFIGSISTDTLAPLQFAAKMVEILTQASIATVVLGLVRNQVLGGKGFPLGGLLAPFTTTDISSLWSLQLWGCLTSTNIDIALRSALHIFLPVAIVLAALVGPSTAVLMIPRPMNHLKYSRLAFYNKLEDVYPEKVDLIGGNLKAESAFNATSFQAQMSAGSNWRLPIVDQYGVRNAKFVASITNGNWDAVADVANSSFETLATVPTTMSLTSLVRAPGDYLWTVRALQPYVYTSCWSSLVQVSDTDPSGRYVDFGPAKPYLKNAVSYKPLLLPSNATMTDDLLSLYRTDYTCQGLRFCGSIMWAKLPPNITSHSLVMVTAQTAQPEDQWLLSSCTIDAYWSTVTTRLSASTVFSSDKPANPKEDPRKVLSELSGKRLVSISPAWAQRAYTVTMELERAAKYSDDGEYLIQGLQYAIALSYVASDQQNWAFSRFNSTEKWTSEMNGMNQQQYTAFMDYIDAHHFLRHFDEIDLFVNNTVWVKPEDLTKLETRRFAIGYGYDISAITTKLSLAVVMFYVAAISGYLLYTIATGTVAASWNSVAELVVLAINSQRPIGLLRNTSVGIDTLETFRQPVNIRVNHNDSVELVFDSTSQTRHYSKILPNEKY</sequence>
<evidence type="ECO:0000256" key="1">
    <source>
        <dbReference type="SAM" id="Phobius"/>
    </source>
</evidence>
<name>U1FTR6_ENDPU</name>
<evidence type="ECO:0000313" key="3">
    <source>
        <dbReference type="Proteomes" id="UP000019373"/>
    </source>
</evidence>
<proteinExistence type="predicted"/>
<evidence type="ECO:0000313" key="2">
    <source>
        <dbReference type="EMBL" id="ERF68137.1"/>
    </source>
</evidence>